<dbReference type="EMBL" id="NHYD01001756">
    <property type="protein sequence ID" value="PPQ89993.1"/>
    <property type="molecule type" value="Genomic_DNA"/>
</dbReference>
<dbReference type="PANTHER" id="PTHR10039:SF14">
    <property type="entry name" value="NACHT DOMAIN-CONTAINING PROTEIN"/>
    <property type="match status" value="1"/>
</dbReference>
<dbReference type="InterPro" id="IPR027417">
    <property type="entry name" value="P-loop_NTPase"/>
</dbReference>
<dbReference type="AlphaFoldDB" id="A0A409XGW2"/>
<proteinExistence type="predicted"/>
<feature type="domain" description="Nephrocystin 3-like N-terminal" evidence="2">
    <location>
        <begin position="78"/>
        <end position="238"/>
    </location>
</feature>
<sequence length="365" mass="40527">MSSPSTSSQHQSISAMLVANAAPITVNGGTFTMITETSSHESALDMFRKHTSMRSTDKSEAIPRCHPNTRQSIILKLAEWAQNPEGSRVLWIFGPEGMGKTSIASSFADFMHTEDHCLVASYFIGKREGNKNEVAYSDSKFLIPTIAFQLANAVPDLMRHILFSIESHPTIFEQPIDMQLRKLIVEPVLSSSLEFQSIVVLDGLDQCGNKAAISSLLDAFPDVLSVVSGRLWFVLLSRPEHTIEASFDVPALKSISTIINLKDEVDDTEDIRTFMTDSIQRLKLILQHSTGLESSWPQDTHALVDTMMSSKLVHNFTAAQRMIHSLNVIYSLQIMVHSILANAELCALLAQQHSFQAGTLRTFFF</sequence>
<organism evidence="3 4">
    <name type="scientific">Psilocybe cyanescens</name>
    <dbReference type="NCBI Taxonomy" id="93625"/>
    <lineage>
        <taxon>Eukaryota</taxon>
        <taxon>Fungi</taxon>
        <taxon>Dikarya</taxon>
        <taxon>Basidiomycota</taxon>
        <taxon>Agaricomycotina</taxon>
        <taxon>Agaricomycetes</taxon>
        <taxon>Agaricomycetidae</taxon>
        <taxon>Agaricales</taxon>
        <taxon>Agaricineae</taxon>
        <taxon>Strophariaceae</taxon>
        <taxon>Psilocybe</taxon>
    </lineage>
</organism>
<evidence type="ECO:0000256" key="1">
    <source>
        <dbReference type="ARBA" id="ARBA00022737"/>
    </source>
</evidence>
<dbReference type="InParanoid" id="A0A409XGW2"/>
<dbReference type="Pfam" id="PF24883">
    <property type="entry name" value="NPHP3_N"/>
    <property type="match status" value="1"/>
</dbReference>
<evidence type="ECO:0000259" key="2">
    <source>
        <dbReference type="Pfam" id="PF24883"/>
    </source>
</evidence>
<keyword evidence="1" id="KW-0677">Repeat</keyword>
<dbReference type="Proteomes" id="UP000283269">
    <property type="component" value="Unassembled WGS sequence"/>
</dbReference>
<protein>
    <recommendedName>
        <fullName evidence="2">Nephrocystin 3-like N-terminal domain-containing protein</fullName>
    </recommendedName>
</protein>
<evidence type="ECO:0000313" key="4">
    <source>
        <dbReference type="Proteomes" id="UP000283269"/>
    </source>
</evidence>
<dbReference type="InterPro" id="IPR056884">
    <property type="entry name" value="NPHP3-like_N"/>
</dbReference>
<dbReference type="Gene3D" id="3.40.50.300">
    <property type="entry name" value="P-loop containing nucleotide triphosphate hydrolases"/>
    <property type="match status" value="1"/>
</dbReference>
<accession>A0A409XGW2</accession>
<gene>
    <name evidence="3" type="ORF">CVT25_009633</name>
</gene>
<dbReference type="STRING" id="93625.A0A409XGW2"/>
<keyword evidence="4" id="KW-1185">Reference proteome</keyword>
<dbReference type="SUPFAM" id="SSF52540">
    <property type="entry name" value="P-loop containing nucleoside triphosphate hydrolases"/>
    <property type="match status" value="1"/>
</dbReference>
<reference evidence="3 4" key="1">
    <citation type="journal article" date="2018" name="Evol. Lett.">
        <title>Horizontal gene cluster transfer increased hallucinogenic mushroom diversity.</title>
        <authorList>
            <person name="Reynolds H.T."/>
            <person name="Vijayakumar V."/>
            <person name="Gluck-Thaler E."/>
            <person name="Korotkin H.B."/>
            <person name="Matheny P.B."/>
            <person name="Slot J.C."/>
        </authorList>
    </citation>
    <scope>NUCLEOTIDE SEQUENCE [LARGE SCALE GENOMIC DNA]</scope>
    <source>
        <strain evidence="3 4">2631</strain>
    </source>
</reference>
<comment type="caution">
    <text evidence="3">The sequence shown here is derived from an EMBL/GenBank/DDBJ whole genome shotgun (WGS) entry which is preliminary data.</text>
</comment>
<name>A0A409XGW2_PSICY</name>
<dbReference type="OrthoDB" id="5106486at2759"/>
<dbReference type="PANTHER" id="PTHR10039">
    <property type="entry name" value="AMELOGENIN"/>
    <property type="match status" value="1"/>
</dbReference>
<evidence type="ECO:0000313" key="3">
    <source>
        <dbReference type="EMBL" id="PPQ89993.1"/>
    </source>
</evidence>